<reference evidence="1 2" key="1">
    <citation type="submission" date="2022-12" db="EMBL/GenBank/DDBJ databases">
        <title>Chromosome-level genome of Tegillarca granosa.</title>
        <authorList>
            <person name="Kim J."/>
        </authorList>
    </citation>
    <scope>NUCLEOTIDE SEQUENCE [LARGE SCALE GENOMIC DNA]</scope>
    <source>
        <strain evidence="1">Teg-2019</strain>
        <tissue evidence="1">Adductor muscle</tissue>
    </source>
</reference>
<proteinExistence type="predicted"/>
<accession>A0ABQ9FTL2</accession>
<sequence>MDTLTKMYNDTFGGWSASQAPRWLSPADCYAGLNMSDRQHRDDFSLWTGVQSSPATDMANQNATTAAFTVKPRFIATNCFIHWIQFGLVMYKSYIALGYDKHLQLYKLIKICKSRSKNNIHQLSENFFKY</sequence>
<organism evidence="1 2">
    <name type="scientific">Tegillarca granosa</name>
    <name type="common">Malaysian cockle</name>
    <name type="synonym">Anadara granosa</name>
    <dbReference type="NCBI Taxonomy" id="220873"/>
    <lineage>
        <taxon>Eukaryota</taxon>
        <taxon>Metazoa</taxon>
        <taxon>Spiralia</taxon>
        <taxon>Lophotrochozoa</taxon>
        <taxon>Mollusca</taxon>
        <taxon>Bivalvia</taxon>
        <taxon>Autobranchia</taxon>
        <taxon>Pteriomorphia</taxon>
        <taxon>Arcoida</taxon>
        <taxon>Arcoidea</taxon>
        <taxon>Arcidae</taxon>
        <taxon>Tegillarca</taxon>
    </lineage>
</organism>
<gene>
    <name evidence="1" type="ORF">KUTeg_002185</name>
</gene>
<comment type="caution">
    <text evidence="1">The sequence shown here is derived from an EMBL/GenBank/DDBJ whole genome shotgun (WGS) entry which is preliminary data.</text>
</comment>
<name>A0ABQ9FTL2_TEGGR</name>
<evidence type="ECO:0000313" key="1">
    <source>
        <dbReference type="EMBL" id="KAJ8320598.1"/>
    </source>
</evidence>
<evidence type="ECO:0000313" key="2">
    <source>
        <dbReference type="Proteomes" id="UP001217089"/>
    </source>
</evidence>
<protein>
    <submittedName>
        <fullName evidence="1">Uncharacterized protein</fullName>
    </submittedName>
</protein>
<dbReference type="EMBL" id="JARBDR010000141">
    <property type="protein sequence ID" value="KAJ8320598.1"/>
    <property type="molecule type" value="Genomic_DNA"/>
</dbReference>
<keyword evidence="2" id="KW-1185">Reference proteome</keyword>
<dbReference type="Proteomes" id="UP001217089">
    <property type="component" value="Unassembled WGS sequence"/>
</dbReference>